<dbReference type="EMBL" id="BARS01006371">
    <property type="protein sequence ID" value="GAF68160.1"/>
    <property type="molecule type" value="Genomic_DNA"/>
</dbReference>
<organism evidence="2">
    <name type="scientific">marine sediment metagenome</name>
    <dbReference type="NCBI Taxonomy" id="412755"/>
    <lineage>
        <taxon>unclassified sequences</taxon>
        <taxon>metagenomes</taxon>
        <taxon>ecological metagenomes</taxon>
    </lineage>
</organism>
<dbReference type="AlphaFoldDB" id="X0SWH8"/>
<feature type="coiled-coil region" evidence="1">
    <location>
        <begin position="17"/>
        <end position="46"/>
    </location>
</feature>
<evidence type="ECO:0000256" key="1">
    <source>
        <dbReference type="SAM" id="Coils"/>
    </source>
</evidence>
<reference evidence="2" key="1">
    <citation type="journal article" date="2014" name="Front. Microbiol.">
        <title>High frequency of phylogenetically diverse reductive dehalogenase-homologous genes in deep subseafloor sedimentary metagenomes.</title>
        <authorList>
            <person name="Kawai M."/>
            <person name="Futagami T."/>
            <person name="Toyoda A."/>
            <person name="Takaki Y."/>
            <person name="Nishi S."/>
            <person name="Hori S."/>
            <person name="Arai W."/>
            <person name="Tsubouchi T."/>
            <person name="Morono Y."/>
            <person name="Uchiyama I."/>
            <person name="Ito T."/>
            <person name="Fujiyama A."/>
            <person name="Inagaki F."/>
            <person name="Takami H."/>
        </authorList>
    </citation>
    <scope>NUCLEOTIDE SEQUENCE</scope>
    <source>
        <strain evidence="2">Expedition CK06-06</strain>
    </source>
</reference>
<name>X0SWH8_9ZZZZ</name>
<gene>
    <name evidence="2" type="ORF">S01H1_12415</name>
</gene>
<accession>X0SWH8</accession>
<protein>
    <submittedName>
        <fullName evidence="2">Uncharacterized protein</fullName>
    </submittedName>
</protein>
<proteinExistence type="predicted"/>
<comment type="caution">
    <text evidence="2">The sequence shown here is derived from an EMBL/GenBank/DDBJ whole genome shotgun (WGS) entry which is preliminary data.</text>
</comment>
<sequence>MDFILKKLQGGKNTVTLQELKEKLELARLKKDLVDTKANIKELQKVPKMDGKQLKDLISDDFLTKGEAINLINAASIEKDDKIKEGTVYYNNKLQRIRLKTTIGWVSLNIDK</sequence>
<keyword evidence="1" id="KW-0175">Coiled coil</keyword>
<evidence type="ECO:0000313" key="2">
    <source>
        <dbReference type="EMBL" id="GAF68160.1"/>
    </source>
</evidence>